<proteinExistence type="predicted"/>
<keyword evidence="1" id="KW-0378">Hydrolase</keyword>
<organism evidence="4 5">
    <name type="scientific">Parvularcula maris</name>
    <dbReference type="NCBI Taxonomy" id="2965077"/>
    <lineage>
        <taxon>Bacteria</taxon>
        <taxon>Pseudomonadati</taxon>
        <taxon>Pseudomonadota</taxon>
        <taxon>Alphaproteobacteria</taxon>
        <taxon>Parvularculales</taxon>
        <taxon>Parvularculaceae</taxon>
        <taxon>Parvularcula</taxon>
    </lineage>
</organism>
<evidence type="ECO:0000256" key="2">
    <source>
        <dbReference type="SAM" id="MobiDB-lite"/>
    </source>
</evidence>
<dbReference type="EMBL" id="JANIBC010000001">
    <property type="protein sequence ID" value="MCQ8184093.1"/>
    <property type="molecule type" value="Genomic_DNA"/>
</dbReference>
<evidence type="ECO:0000256" key="1">
    <source>
        <dbReference type="ARBA" id="ARBA00022801"/>
    </source>
</evidence>
<dbReference type="GO" id="GO:0004190">
    <property type="term" value="F:aspartic-type endopeptidase activity"/>
    <property type="evidence" value="ECO:0007669"/>
    <property type="project" value="InterPro"/>
</dbReference>
<gene>
    <name evidence="4" type="ORF">NOG11_01705</name>
</gene>
<dbReference type="Gene3D" id="2.40.70.10">
    <property type="entry name" value="Acid Proteases"/>
    <property type="match status" value="2"/>
</dbReference>
<feature type="region of interest" description="Disordered" evidence="2">
    <location>
        <begin position="307"/>
        <end position="327"/>
    </location>
</feature>
<dbReference type="GO" id="GO:0006508">
    <property type="term" value="P:proteolysis"/>
    <property type="evidence" value="ECO:0007669"/>
    <property type="project" value="UniProtKB-KW"/>
</dbReference>
<dbReference type="InterPro" id="IPR021109">
    <property type="entry name" value="Peptidase_aspartic_dom_sf"/>
</dbReference>
<dbReference type="InterPro" id="IPR001969">
    <property type="entry name" value="Aspartic_peptidase_AS"/>
</dbReference>
<evidence type="ECO:0000259" key="3">
    <source>
        <dbReference type="PROSITE" id="PS50175"/>
    </source>
</evidence>
<evidence type="ECO:0000313" key="4">
    <source>
        <dbReference type="EMBL" id="MCQ8184093.1"/>
    </source>
</evidence>
<evidence type="ECO:0000313" key="5">
    <source>
        <dbReference type="Proteomes" id="UP001142610"/>
    </source>
</evidence>
<dbReference type="Pfam" id="PF13650">
    <property type="entry name" value="Asp_protease_2"/>
    <property type="match status" value="1"/>
</dbReference>
<dbReference type="AlphaFoldDB" id="A0A9X2L6W8"/>
<name>A0A9X2L6W8_9PROT</name>
<feature type="domain" description="Peptidase A2" evidence="3">
    <location>
        <begin position="194"/>
        <end position="276"/>
    </location>
</feature>
<dbReference type="InterPro" id="IPR001995">
    <property type="entry name" value="Peptidase_A2_cat"/>
</dbReference>
<protein>
    <submittedName>
        <fullName evidence="4">Aspartyl protease family protein</fullName>
    </submittedName>
</protein>
<dbReference type="PROSITE" id="PS51257">
    <property type="entry name" value="PROKAR_LIPOPROTEIN"/>
    <property type="match status" value="1"/>
</dbReference>
<sequence>MRGLVLLAVLWLGLAGCASTYERVPPSSLAVTLPDLGGEGITVPVSINGEGPYPFLVDTGASKSALYPRGVAAAKQEWVTRDAVLVSIGSRAVVDAAEVGSLSLGRFSHESWEVVHLPPSSSRRELFGIIGNDILAEYFVVWRADRRELSLWPKNKVRRVDPEGWRSLRLVSKETEVPVPDLLYSRARLNFKLIYVMVDTGADRTFLNWEAVQQNPVLRAIRARQRRQWVVEGAVGSFEPTALVNFRGLRVGETEMCFTETLVSDLDPIDLIGERKVGLMILGADQLKRRSFALDVDRRAMWLSPEGAPRGCGGGRQSPLAQTLLTR</sequence>
<comment type="caution">
    <text evidence="4">The sequence shown here is derived from an EMBL/GenBank/DDBJ whole genome shotgun (WGS) entry which is preliminary data.</text>
</comment>
<dbReference type="SUPFAM" id="SSF50630">
    <property type="entry name" value="Acid proteases"/>
    <property type="match status" value="2"/>
</dbReference>
<dbReference type="RefSeq" id="WP_256618235.1">
    <property type="nucleotide sequence ID" value="NZ_JANIBC010000001.1"/>
</dbReference>
<reference evidence="4" key="1">
    <citation type="submission" date="2022-07" db="EMBL/GenBank/DDBJ databases">
        <title>Parvularcula maris sp. nov., an algicidal bacterium isolated from seawater.</title>
        <authorList>
            <person name="Li F."/>
        </authorList>
    </citation>
    <scope>NUCLEOTIDE SEQUENCE</scope>
    <source>
        <strain evidence="4">BGMRC 0090</strain>
    </source>
</reference>
<dbReference type="PROSITE" id="PS50175">
    <property type="entry name" value="ASP_PROT_RETROV"/>
    <property type="match status" value="1"/>
</dbReference>
<keyword evidence="5" id="KW-1185">Reference proteome</keyword>
<dbReference type="PROSITE" id="PS00141">
    <property type="entry name" value="ASP_PROTEASE"/>
    <property type="match status" value="1"/>
</dbReference>
<dbReference type="Proteomes" id="UP001142610">
    <property type="component" value="Unassembled WGS sequence"/>
</dbReference>
<keyword evidence="4" id="KW-0645">Protease</keyword>
<accession>A0A9X2L6W8</accession>